<dbReference type="OrthoDB" id="7619731at2"/>
<protein>
    <submittedName>
        <fullName evidence="2">DUF2785 domain-containing protein</fullName>
    </submittedName>
</protein>
<evidence type="ECO:0000313" key="3">
    <source>
        <dbReference type="Proteomes" id="UP000308149"/>
    </source>
</evidence>
<dbReference type="Pfam" id="PF10978">
    <property type="entry name" value="DUF2785"/>
    <property type="match status" value="1"/>
</dbReference>
<dbReference type="KEGG" id="thes:FHQ07_10760"/>
<feature type="signal peptide" evidence="1">
    <location>
        <begin position="1"/>
        <end position="26"/>
    </location>
</feature>
<feature type="chain" id="PRO_5022821238" evidence="1">
    <location>
        <begin position="27"/>
        <end position="301"/>
    </location>
</feature>
<dbReference type="RefSeq" id="WP_139716803.1">
    <property type="nucleotide sequence ID" value="NZ_CP040871.1"/>
</dbReference>
<gene>
    <name evidence="2" type="ORF">FHQ07_10760</name>
</gene>
<keyword evidence="1" id="KW-0732">Signal</keyword>
<accession>A0A5B7ZVB2</accession>
<reference evidence="2 3" key="1">
    <citation type="submission" date="2019-06" db="EMBL/GenBank/DDBJ databases">
        <title>Thermomonas aquatica sp. nov., isolated from an industrial wastewater treatment plant.</title>
        <authorList>
            <person name="Jeon J.H."/>
            <person name="Park D.-S."/>
        </authorList>
    </citation>
    <scope>NUCLEOTIDE SEQUENCE [LARGE SCALE GENOMIC DNA]</scope>
    <source>
        <strain evidence="2 3">SY21</strain>
    </source>
</reference>
<name>A0A5B7ZVB2_9GAMM</name>
<dbReference type="AlphaFoldDB" id="A0A5B7ZVB2"/>
<dbReference type="PROSITE" id="PS51257">
    <property type="entry name" value="PROKAR_LIPOPROTEIN"/>
    <property type="match status" value="1"/>
</dbReference>
<dbReference type="EMBL" id="CP040871">
    <property type="protein sequence ID" value="QDA57752.1"/>
    <property type="molecule type" value="Genomic_DNA"/>
</dbReference>
<proteinExistence type="predicted"/>
<organism evidence="2 3">
    <name type="scientific">Thermomonas aquatica</name>
    <dbReference type="NCBI Taxonomy" id="2202149"/>
    <lineage>
        <taxon>Bacteria</taxon>
        <taxon>Pseudomonadati</taxon>
        <taxon>Pseudomonadota</taxon>
        <taxon>Gammaproteobacteria</taxon>
        <taxon>Lysobacterales</taxon>
        <taxon>Lysobacteraceae</taxon>
        <taxon>Thermomonas</taxon>
    </lineage>
</organism>
<sequence>MAQRIRLPLGLLFACACLSSPVAAQARCALAHETPTALAQWKASGFAMADAADRNRRAYALVDCLGDADPQLRDGIAFEALSTWMRGKQLDAAALRSLQRKLLGQLAGADAEGYRKPFAALVLSEVTRTDRVQPWMTTDERARMAASAAAYLQSVRDYRGYVDGEGWRHGVAHGADWALQLALNKALPPSQLMPLLAAVGAQVMPADGHAYAFGEATRLARPVAYAAARGDLEQAALDAWLSGLASTLGPLPGGDRQAAWWTRRANLENFLQALGYMVDGDPSPPLIALAASVRKTMRELP</sequence>
<dbReference type="InterPro" id="IPR021247">
    <property type="entry name" value="DUF2785"/>
</dbReference>
<evidence type="ECO:0000256" key="1">
    <source>
        <dbReference type="SAM" id="SignalP"/>
    </source>
</evidence>
<dbReference type="Proteomes" id="UP000308149">
    <property type="component" value="Chromosome"/>
</dbReference>
<evidence type="ECO:0000313" key="2">
    <source>
        <dbReference type="EMBL" id="QDA57752.1"/>
    </source>
</evidence>
<keyword evidence="3" id="KW-1185">Reference proteome</keyword>